<dbReference type="GO" id="GO:0044550">
    <property type="term" value="P:secondary metabolite biosynthetic process"/>
    <property type="evidence" value="ECO:0007669"/>
    <property type="project" value="TreeGrafter"/>
</dbReference>
<dbReference type="GO" id="GO:0016491">
    <property type="term" value="F:oxidoreductase activity"/>
    <property type="evidence" value="ECO:0007669"/>
    <property type="project" value="UniProtKB-KW"/>
</dbReference>
<dbReference type="Proteomes" id="UP000053732">
    <property type="component" value="Unassembled WGS sequence"/>
</dbReference>
<dbReference type="PANTHER" id="PTHR46720">
    <property type="entry name" value="HYDROXYLASE, PUTATIVE (AFU_ORTHOLOGUE AFUA_3G01460)-RELATED"/>
    <property type="match status" value="1"/>
</dbReference>
<dbReference type="Pfam" id="PF01494">
    <property type="entry name" value="FAD_binding_3"/>
    <property type="match status" value="1"/>
</dbReference>
<reference evidence="5 6" key="1">
    <citation type="journal article" date="2014" name="Nat. Commun.">
        <title>Multiple recent horizontal transfers of a large genomic region in cheese making fungi.</title>
        <authorList>
            <person name="Cheeseman K."/>
            <person name="Ropars J."/>
            <person name="Renault P."/>
            <person name="Dupont J."/>
            <person name="Gouzy J."/>
            <person name="Branca A."/>
            <person name="Abraham A.L."/>
            <person name="Ceppi M."/>
            <person name="Conseiller E."/>
            <person name="Debuchy R."/>
            <person name="Malagnac F."/>
            <person name="Goarin A."/>
            <person name="Silar P."/>
            <person name="Lacoste S."/>
            <person name="Sallet E."/>
            <person name="Bensimon A."/>
            <person name="Giraud T."/>
            <person name="Brygoo Y."/>
        </authorList>
    </citation>
    <scope>NUCLEOTIDE SEQUENCE [LARGE SCALE GENOMIC DNA]</scope>
    <source>
        <strain evidence="6">FM 013</strain>
    </source>
</reference>
<name>A0A0G4P6R1_PENC3</name>
<keyword evidence="3" id="KW-0560">Oxidoreductase</keyword>
<dbReference type="InterPro" id="IPR051104">
    <property type="entry name" value="FAD_monoxygenase"/>
</dbReference>
<dbReference type="STRING" id="1429867.A0A0G4P6R1"/>
<keyword evidence="2" id="KW-0274">FAD</keyword>
<feature type="domain" description="FAD-binding" evidence="4">
    <location>
        <begin position="4"/>
        <end position="361"/>
    </location>
</feature>
<dbReference type="EMBL" id="HG793139">
    <property type="protein sequence ID" value="CRL21899.1"/>
    <property type="molecule type" value="Genomic_DNA"/>
</dbReference>
<dbReference type="PANTHER" id="PTHR46720:SF3">
    <property type="entry name" value="FAD-BINDING DOMAIN-CONTAINING PROTEIN-RELATED"/>
    <property type="match status" value="1"/>
</dbReference>
<dbReference type="SUPFAM" id="SSF51905">
    <property type="entry name" value="FAD/NAD(P)-binding domain"/>
    <property type="match status" value="1"/>
</dbReference>
<dbReference type="SUPFAM" id="SSF54373">
    <property type="entry name" value="FAD-linked reductases, C-terminal domain"/>
    <property type="match status" value="1"/>
</dbReference>
<dbReference type="Gene3D" id="3.50.50.60">
    <property type="entry name" value="FAD/NAD(P)-binding domain"/>
    <property type="match status" value="1"/>
</dbReference>
<evidence type="ECO:0000256" key="3">
    <source>
        <dbReference type="ARBA" id="ARBA00023002"/>
    </source>
</evidence>
<dbReference type="PRINTS" id="PR00420">
    <property type="entry name" value="RNGMNOXGNASE"/>
</dbReference>
<keyword evidence="6" id="KW-1185">Reference proteome</keyword>
<proteinExistence type="predicted"/>
<evidence type="ECO:0000313" key="5">
    <source>
        <dbReference type="EMBL" id="CRL21899.1"/>
    </source>
</evidence>
<protein>
    <submittedName>
        <fullName evidence="5">Aromatic-ring hydroxylase-like</fullName>
    </submittedName>
</protein>
<organism evidence="5 6">
    <name type="scientific">Penicillium camemberti (strain FM 013)</name>
    <dbReference type="NCBI Taxonomy" id="1429867"/>
    <lineage>
        <taxon>Eukaryota</taxon>
        <taxon>Fungi</taxon>
        <taxon>Dikarya</taxon>
        <taxon>Ascomycota</taxon>
        <taxon>Pezizomycotina</taxon>
        <taxon>Eurotiomycetes</taxon>
        <taxon>Eurotiomycetidae</taxon>
        <taxon>Eurotiales</taxon>
        <taxon>Aspergillaceae</taxon>
        <taxon>Penicillium</taxon>
    </lineage>
</organism>
<evidence type="ECO:0000256" key="1">
    <source>
        <dbReference type="ARBA" id="ARBA00022630"/>
    </source>
</evidence>
<gene>
    <name evidence="5" type="ORF">PCAMFM013_S006g000439</name>
</gene>
<dbReference type="GO" id="GO:0071949">
    <property type="term" value="F:FAD binding"/>
    <property type="evidence" value="ECO:0007669"/>
    <property type="project" value="InterPro"/>
</dbReference>
<dbReference type="InterPro" id="IPR036188">
    <property type="entry name" value="FAD/NAD-bd_sf"/>
</dbReference>
<evidence type="ECO:0000313" key="6">
    <source>
        <dbReference type="Proteomes" id="UP000053732"/>
    </source>
</evidence>
<evidence type="ECO:0000259" key="4">
    <source>
        <dbReference type="Pfam" id="PF01494"/>
    </source>
</evidence>
<dbReference type="AlphaFoldDB" id="A0A0G4P6R1"/>
<dbReference type="InterPro" id="IPR002938">
    <property type="entry name" value="FAD-bd"/>
</dbReference>
<keyword evidence="1" id="KW-0285">Flavoprotein</keyword>
<evidence type="ECO:0000256" key="2">
    <source>
        <dbReference type="ARBA" id="ARBA00022827"/>
    </source>
</evidence>
<accession>A0A0G4P6R1</accession>
<sequence>MFRIAIIGGGIGGLFAALSIEHHCGLNDIQIDIYEQAPEYGEIGAGVGIGPNAAELVKKLGLLGEALKIAGDRQGIWLSFRRYDTGAEVHTVKTPTEGNTAQLPMHRAEFLEILVRAVESRGAATLHTNKHCQTLEDHGDKMSITFIDGTMTTADLVIGADGIHSAVRSQYVNDSAQYGEMVVYRGLCDMDKIKDSWTLPTFAAIFMAPGKHFLTFPISNNKILNVVGFVTTPWEKVGDTKESWTLASEKAAIEEEFKDFAPAVQTVIENMDTNPMKWILFDRKTSPEWIFSGGKVVLLGDAAHAMCPHQGAGAGQALEDGYIIGRALQEYFRPQSTSRRCTIEHCLRLYHSIRYPRSERVQMTSREAGDIYEMKIDGVAGLSYDDGLPVAKAMLEDRMKWIWNEDIDEVYVKALAGWQHSYASI</sequence>